<feature type="non-terminal residue" evidence="2">
    <location>
        <position position="1"/>
    </location>
</feature>
<sequence length="313" mass="32143">ERAHRHAHRRQGAVGPGAVGPAVLRRSGADVGRPRGHRLPARRGAGHRRLPGAGDAPPPVPGGGGRRRQDRPGPRARPDHRAAHLPAPVLRGPGGQPGALRLGLRPSAAAPARRRGRPRHRRHRDARGVPLRPALPARPAAAAGARGLAERAAGRRGGPGRRRVRGLPAGGPVRLHHLHPGAGHRPGHDAAAGGPHLQPHPGGARRPQAPLPLPLAAAPGVRPGGGDPAQPAAAGDRDAGPRGRPRDGEAADARPAQAARHRRVDGLGDRAAHPGGARPRSRPGSAHAGRRAQVPRGHRARAGPGPGGAVRWL</sequence>
<protein>
    <submittedName>
        <fullName evidence="2">Carbon monoxide oxidation accessory protein CoxD</fullName>
    </submittedName>
</protein>
<name>A0A6J4JD59_9ACTN</name>
<feature type="compositionally biased region" description="Basic residues" evidence="1">
    <location>
        <begin position="1"/>
        <end position="11"/>
    </location>
</feature>
<organism evidence="2">
    <name type="scientific">uncultured Blastococcus sp</name>
    <dbReference type="NCBI Taxonomy" id="217144"/>
    <lineage>
        <taxon>Bacteria</taxon>
        <taxon>Bacillati</taxon>
        <taxon>Actinomycetota</taxon>
        <taxon>Actinomycetes</taxon>
        <taxon>Geodermatophilales</taxon>
        <taxon>Geodermatophilaceae</taxon>
        <taxon>Blastococcus</taxon>
        <taxon>environmental samples</taxon>
    </lineage>
</organism>
<feature type="compositionally biased region" description="Low complexity" evidence="1">
    <location>
        <begin position="204"/>
        <end position="221"/>
    </location>
</feature>
<evidence type="ECO:0000313" key="2">
    <source>
        <dbReference type="EMBL" id="CAA9274209.1"/>
    </source>
</evidence>
<gene>
    <name evidence="2" type="ORF">AVDCRST_MAG52-3384</name>
</gene>
<feature type="non-terminal residue" evidence="2">
    <location>
        <position position="313"/>
    </location>
</feature>
<feature type="region of interest" description="Disordered" evidence="1">
    <location>
        <begin position="1"/>
        <end position="313"/>
    </location>
</feature>
<feature type="compositionally biased region" description="Basic and acidic residues" evidence="1">
    <location>
        <begin position="70"/>
        <end position="82"/>
    </location>
</feature>
<feature type="compositionally biased region" description="Gly residues" evidence="1">
    <location>
        <begin position="304"/>
        <end position="313"/>
    </location>
</feature>
<feature type="compositionally biased region" description="Low complexity" evidence="1">
    <location>
        <begin position="98"/>
        <end position="111"/>
    </location>
</feature>
<dbReference type="AlphaFoldDB" id="A0A6J4JD59"/>
<feature type="compositionally biased region" description="Basic residues" evidence="1">
    <location>
        <begin position="34"/>
        <end position="50"/>
    </location>
</feature>
<reference evidence="2" key="1">
    <citation type="submission" date="2020-02" db="EMBL/GenBank/DDBJ databases">
        <authorList>
            <person name="Meier V. D."/>
        </authorList>
    </citation>
    <scope>NUCLEOTIDE SEQUENCE</scope>
    <source>
        <strain evidence="2">AVDCRST_MAG52</strain>
    </source>
</reference>
<evidence type="ECO:0000256" key="1">
    <source>
        <dbReference type="SAM" id="MobiDB-lite"/>
    </source>
</evidence>
<accession>A0A6J4JD59</accession>
<feature type="compositionally biased region" description="Basic and acidic residues" evidence="1">
    <location>
        <begin position="235"/>
        <end position="252"/>
    </location>
</feature>
<feature type="compositionally biased region" description="Basic residues" evidence="1">
    <location>
        <begin position="112"/>
        <end position="125"/>
    </location>
</feature>
<feature type="compositionally biased region" description="Low complexity" evidence="1">
    <location>
        <begin position="128"/>
        <end position="147"/>
    </location>
</feature>
<dbReference type="EMBL" id="CADCTN010000232">
    <property type="protein sequence ID" value="CAA9274209.1"/>
    <property type="molecule type" value="Genomic_DNA"/>
</dbReference>
<proteinExistence type="predicted"/>